<comment type="caution">
    <text evidence="1">The sequence shown here is derived from an EMBL/GenBank/DDBJ whole genome shotgun (WGS) entry which is preliminary data.</text>
</comment>
<evidence type="ECO:0000313" key="2">
    <source>
        <dbReference type="Proteomes" id="UP001354073"/>
    </source>
</evidence>
<accession>A0ACC7R3T2</accession>
<proteinExistence type="predicted"/>
<keyword evidence="1" id="KW-0808">Transferase</keyword>
<sequence length="373" mass="43354">MVIKLLGFLNFLIPKRGSSICFHSTPFFTGNSLAVYNKIANKDTIWLVDSESELEVARKLDVKAYYKKSIIGLYFYFRSKYIYSSHGLLLSLKSSRQTHIELWHGSPLKKMGYMESGTKSDFNHFSNIDILCASSILMKSLLSSCMRVHPKKIFITGQPRNEFLLDKTFDIKEKVSHYLSFPEGCERFFVYMPTFRAGAFNKSDGRIFNNSNPFNFSDFNMNVLNERLKALNLGLVIKLHPYEESLLDSQFFESDYIKLVKQDELYEHKIDFYEVLSYSDKLYTDYSSVYFDYLLLDKPIAFILTDLIDYKMNRGFLLEPLDFWLPGEKLYSFHEFLDSLAVLDVSAEHKIIKQMTNSSELSDVIATIVKSDE</sequence>
<name>A0ACC7R3T2_9VIBR</name>
<dbReference type="EC" id="2.7.8.-" evidence="1"/>
<evidence type="ECO:0000313" key="1">
    <source>
        <dbReference type="EMBL" id="MGI1896091.1"/>
    </source>
</evidence>
<dbReference type="EMBL" id="JAVHXJ020000002">
    <property type="protein sequence ID" value="MGI1896091.1"/>
    <property type="molecule type" value="Genomic_DNA"/>
</dbReference>
<dbReference type="Proteomes" id="UP001354073">
    <property type="component" value="Unassembled WGS sequence"/>
</dbReference>
<organism evidence="1 2">
    <name type="scientific">Vibrio campbellii</name>
    <dbReference type="NCBI Taxonomy" id="680"/>
    <lineage>
        <taxon>Bacteria</taxon>
        <taxon>Pseudomonadati</taxon>
        <taxon>Pseudomonadota</taxon>
        <taxon>Gammaproteobacteria</taxon>
        <taxon>Vibrionales</taxon>
        <taxon>Vibrionaceae</taxon>
        <taxon>Vibrio</taxon>
    </lineage>
</organism>
<gene>
    <name evidence="1" type="ORF">REH74_001055</name>
</gene>
<reference evidence="1" key="1">
    <citation type="submission" date="2024-11" db="EMBL/GenBank/DDBJ databases">
        <title>Identification of new Vibrio campbellii strains harboring the pVA1 plasmid isolated from Penaeus vannamei postlarvae affected by outbreaks of acute hepatopancreatic necrosis disease (AHPND) in Mexico.</title>
        <authorList>
            <person name="Gomez-Gil B."/>
            <person name="Enciso-Ibarra J."/>
        </authorList>
    </citation>
    <scope>NUCLEOTIDE SEQUENCE</scope>
    <source>
        <strain evidence="1">M270204</strain>
    </source>
</reference>
<protein>
    <submittedName>
        <fullName evidence="1">CDP-glycerol glycerophosphotransferase family protein</fullName>
        <ecNumber evidence="1">2.7.8.-</ecNumber>
    </submittedName>
</protein>